<sequence>MLAVMKAGSARRGLSEKTRDITRSWASRPALTSSIRFWMWARSPVSAGSDGVTRAPSRFDCGVGTTTISATPSTSAKADSISAGCTLRPLPSTMTSFLRPIRVRNPSSSRRP</sequence>
<feature type="compositionally biased region" description="Basic and acidic residues" evidence="1">
    <location>
        <begin position="13"/>
        <end position="22"/>
    </location>
</feature>
<dbReference type="KEGG" id="salf:SMD44_08308"/>
<accession>A0A1Z1WQU1</accession>
<reference evidence="2 3" key="1">
    <citation type="submission" date="2017-05" db="EMBL/GenBank/DDBJ databases">
        <title>Streptomyces alboflavus Genome sequencing and assembly.</title>
        <authorList>
            <person name="Wang Y."/>
            <person name="Du B."/>
            <person name="Ding Y."/>
            <person name="Liu H."/>
            <person name="Hou Q."/>
            <person name="Liu K."/>
            <person name="Wang C."/>
            <person name="Yao L."/>
        </authorList>
    </citation>
    <scope>NUCLEOTIDE SEQUENCE [LARGE SCALE GENOMIC DNA]</scope>
    <source>
        <strain evidence="2 3">MDJK44</strain>
    </source>
</reference>
<evidence type="ECO:0000313" key="2">
    <source>
        <dbReference type="EMBL" id="ARX88821.1"/>
    </source>
</evidence>
<protein>
    <submittedName>
        <fullName evidence="2">Uncharacterized protein</fullName>
    </submittedName>
</protein>
<gene>
    <name evidence="2" type="ORF">SMD44_08308</name>
</gene>
<proteinExistence type="predicted"/>
<evidence type="ECO:0000313" key="3">
    <source>
        <dbReference type="Proteomes" id="UP000195880"/>
    </source>
</evidence>
<dbReference type="EMBL" id="CP021748">
    <property type="protein sequence ID" value="ARX88821.1"/>
    <property type="molecule type" value="Genomic_DNA"/>
</dbReference>
<dbReference type="AlphaFoldDB" id="A0A1Z1WQU1"/>
<name>A0A1Z1WQU1_9ACTN</name>
<feature type="region of interest" description="Disordered" evidence="1">
    <location>
        <begin position="1"/>
        <end position="25"/>
    </location>
</feature>
<evidence type="ECO:0000256" key="1">
    <source>
        <dbReference type="SAM" id="MobiDB-lite"/>
    </source>
</evidence>
<dbReference type="Proteomes" id="UP000195880">
    <property type="component" value="Chromosome"/>
</dbReference>
<organism evidence="2 3">
    <name type="scientific">Streptomyces alboflavus</name>
    <dbReference type="NCBI Taxonomy" id="67267"/>
    <lineage>
        <taxon>Bacteria</taxon>
        <taxon>Bacillati</taxon>
        <taxon>Actinomycetota</taxon>
        <taxon>Actinomycetes</taxon>
        <taxon>Kitasatosporales</taxon>
        <taxon>Streptomycetaceae</taxon>
        <taxon>Streptomyces</taxon>
    </lineage>
</organism>
<keyword evidence="3" id="KW-1185">Reference proteome</keyword>